<organism evidence="2 3">
    <name type="scientific">Nonomuraea roseola</name>
    <dbReference type="NCBI Taxonomy" id="46179"/>
    <lineage>
        <taxon>Bacteria</taxon>
        <taxon>Bacillati</taxon>
        <taxon>Actinomycetota</taxon>
        <taxon>Actinomycetes</taxon>
        <taxon>Streptosporangiales</taxon>
        <taxon>Streptosporangiaceae</taxon>
        <taxon>Nonomuraea</taxon>
    </lineage>
</organism>
<protein>
    <recommendedName>
        <fullName evidence="4">LPXTG cell wall anchor domain-containing protein</fullName>
    </recommendedName>
</protein>
<keyword evidence="1" id="KW-1133">Transmembrane helix</keyword>
<reference evidence="2 3" key="1">
    <citation type="submission" date="2024-09" db="EMBL/GenBank/DDBJ databases">
        <authorList>
            <person name="Sun Q."/>
            <person name="Mori K."/>
        </authorList>
    </citation>
    <scope>NUCLEOTIDE SEQUENCE [LARGE SCALE GENOMIC DNA]</scope>
    <source>
        <strain evidence="2 3">JCM 3323</strain>
    </source>
</reference>
<evidence type="ECO:0008006" key="4">
    <source>
        <dbReference type="Google" id="ProtNLM"/>
    </source>
</evidence>
<accession>A0ABV5PPN8</accession>
<proteinExistence type="predicted"/>
<keyword evidence="1" id="KW-0472">Membrane</keyword>
<dbReference type="EMBL" id="JBHMCE010000001">
    <property type="protein sequence ID" value="MFB9525191.1"/>
    <property type="molecule type" value="Genomic_DNA"/>
</dbReference>
<feature type="transmembrane region" description="Helical" evidence="1">
    <location>
        <begin position="20"/>
        <end position="42"/>
    </location>
</feature>
<keyword evidence="1" id="KW-0812">Transmembrane</keyword>
<dbReference type="RefSeq" id="WP_379478929.1">
    <property type="nucleotide sequence ID" value="NZ_JBHMCE010000001.1"/>
</dbReference>
<dbReference type="Proteomes" id="UP001589646">
    <property type="component" value="Unassembled WGS sequence"/>
</dbReference>
<evidence type="ECO:0000313" key="3">
    <source>
        <dbReference type="Proteomes" id="UP001589646"/>
    </source>
</evidence>
<keyword evidence="3" id="KW-1185">Reference proteome</keyword>
<name>A0ABV5PPN8_9ACTN</name>
<gene>
    <name evidence="2" type="ORF">ACFFRN_01040</name>
</gene>
<evidence type="ECO:0000256" key="1">
    <source>
        <dbReference type="SAM" id="Phobius"/>
    </source>
</evidence>
<evidence type="ECO:0000313" key="2">
    <source>
        <dbReference type="EMBL" id="MFB9525191.1"/>
    </source>
</evidence>
<comment type="caution">
    <text evidence="2">The sequence shown here is derived from an EMBL/GenBank/DDBJ whole genome shotgun (WGS) entry which is preliminary data.</text>
</comment>
<sequence>MKKTPFGGVPSGEAPVASQQPYALLAGGSVLLLGSAAGGVVMRRRRAAHAGNRR</sequence>